<reference evidence="7" key="1">
    <citation type="submission" date="2015-06" db="EMBL/GenBank/DDBJ databases">
        <authorList>
            <person name="Radhakrishnan Rajesh"/>
            <person name="Underwood Anthony"/>
            <person name="Al-Shahib Ali"/>
        </authorList>
    </citation>
    <scope>NUCLEOTIDE SEQUENCE [LARGE SCALE GENOMIC DNA]</scope>
    <source>
        <strain evidence="7">P19_London_7_VIM_2_05_10</strain>
    </source>
</reference>
<evidence type="ECO:0000313" key="3">
    <source>
        <dbReference type="EMBL" id="RCI73042.1"/>
    </source>
</evidence>
<evidence type="ECO:0000313" key="7">
    <source>
        <dbReference type="Proteomes" id="UP000045039"/>
    </source>
</evidence>
<reference evidence="6" key="9">
    <citation type="submission" date="2023-10" db="EMBL/GenBank/DDBJ databases">
        <title>Pathogen: clinical or host-associated sample.</title>
        <authorList>
            <person name="Hergert J."/>
            <person name="Casey R."/>
            <person name="Wagner J."/>
            <person name="Young E.L."/>
            <person name="Oakeson K.F."/>
        </authorList>
    </citation>
    <scope>NUCLEOTIDE SEQUENCE</scope>
    <source>
        <strain evidence="6">2021CK-01020</strain>
    </source>
</reference>
<dbReference type="Proteomes" id="UP000045039">
    <property type="component" value="Unassembled WGS sequence"/>
</dbReference>
<organism evidence="4 10">
    <name type="scientific">Pseudomonas aeruginosa</name>
    <dbReference type="NCBI Taxonomy" id="287"/>
    <lineage>
        <taxon>Bacteria</taxon>
        <taxon>Pseudomonadati</taxon>
        <taxon>Pseudomonadota</taxon>
        <taxon>Gammaproteobacteria</taxon>
        <taxon>Pseudomonadales</taxon>
        <taxon>Pseudomonadaceae</taxon>
        <taxon>Pseudomonas</taxon>
    </lineage>
</organism>
<dbReference type="EMBL" id="NFFZ01000001">
    <property type="protein sequence ID" value="OTI66154.1"/>
    <property type="molecule type" value="Genomic_DNA"/>
</dbReference>
<dbReference type="EMBL" id="NSNE01000003">
    <property type="protein sequence ID" value="RPM20037.1"/>
    <property type="molecule type" value="Genomic_DNA"/>
</dbReference>
<name>A0A072ZJU4_PSEAI</name>
<dbReference type="EMBL" id="RBSQ01000741">
    <property type="protein sequence ID" value="RMS53210.1"/>
    <property type="molecule type" value="Genomic_DNA"/>
</dbReference>
<dbReference type="Proteomes" id="UP000284767">
    <property type="component" value="Unassembled WGS sequence"/>
</dbReference>
<dbReference type="Proteomes" id="UP000194857">
    <property type="component" value="Unassembled WGS sequence"/>
</dbReference>
<dbReference type="RefSeq" id="WP_003095337.1">
    <property type="nucleotide sequence ID" value="NZ_AP014622.1"/>
</dbReference>
<dbReference type="EMBL" id="CP136986">
    <property type="protein sequence ID" value="WOS77322.1"/>
    <property type="molecule type" value="Genomic_DNA"/>
</dbReference>
<evidence type="ECO:0000313" key="6">
    <source>
        <dbReference type="EMBL" id="WOS77322.1"/>
    </source>
</evidence>
<evidence type="ECO:0000313" key="4">
    <source>
        <dbReference type="EMBL" id="RMS53210.1"/>
    </source>
</evidence>
<protein>
    <submittedName>
        <fullName evidence="4">Uncharacterized protein</fullName>
    </submittedName>
</protein>
<reference evidence="5 11" key="4">
    <citation type="submission" date="2017-08" db="EMBL/GenBank/DDBJ databases">
        <authorList>
            <person name="Feschi L."/>
            <person name="Jeukens J."/>
            <person name="Emond-Rheault J.-G."/>
            <person name="Kukavica-Ibrulj I."/>
            <person name="Boyle B."/>
            <person name="Levesque R.C."/>
        </authorList>
    </citation>
    <scope>NUCLEOTIDE SEQUENCE [LARGE SCALE GENOMIC DNA]</scope>
    <source>
        <strain evidence="5 11">PA-W36</strain>
    </source>
</reference>
<evidence type="ECO:0000313" key="1">
    <source>
        <dbReference type="EMBL" id="CRO88962.1"/>
    </source>
</evidence>
<evidence type="ECO:0000313" key="2">
    <source>
        <dbReference type="EMBL" id="OTI66154.1"/>
    </source>
</evidence>
<dbReference type="KEGG" id="paeb:NCGM1900_5564"/>
<evidence type="ECO:0000313" key="8">
    <source>
        <dbReference type="Proteomes" id="UP000194857"/>
    </source>
</evidence>
<reference evidence="2 8" key="3">
    <citation type="submission" date="2017-05" db="EMBL/GenBank/DDBJ databases">
        <authorList>
            <person name="Song R."/>
            <person name="Chenine A.L."/>
            <person name="Ruprecht R.M."/>
        </authorList>
    </citation>
    <scope>NUCLEOTIDE SEQUENCE [LARGE SCALE GENOMIC DNA]</scope>
    <source>
        <strain evidence="2 8">S567_C10_BS</strain>
    </source>
</reference>
<accession>A0A1S1BZ25</accession>
<reference evidence="5 11" key="7">
    <citation type="submission" date="2019-01" db="EMBL/GenBank/DDBJ databases">
        <title>The Pseudomonas aeruginosa pan-genome provides new insights on its population structure, horizontal gene transfer and pathogenicity.</title>
        <authorList>
            <person name="Freschi L."/>
            <person name="Vincent A.T."/>
            <person name="Jeukens J."/>
            <person name="Emond-Rheault J.-G."/>
            <person name="Kukavica-Ibrulj I."/>
            <person name="Dupont M.-J."/>
            <person name="Charette S.J."/>
            <person name="Boyle B."/>
            <person name="Levesque R.C."/>
        </authorList>
    </citation>
    <scope>NUCLEOTIDE SEQUENCE [LARGE SCALE GENOMIC DNA]</scope>
    <source>
        <strain evidence="5 11">PA-W36</strain>
    </source>
</reference>
<evidence type="ECO:0000313" key="5">
    <source>
        <dbReference type="EMBL" id="RPM20037.1"/>
    </source>
</evidence>
<dbReference type="AlphaFoldDB" id="A0A072ZJU4"/>
<dbReference type="Proteomes" id="UP000253594">
    <property type="component" value="Unassembled WGS sequence"/>
</dbReference>
<reference evidence="1" key="2">
    <citation type="submission" date="2015-06" db="EMBL/GenBank/DDBJ databases">
        <authorList>
            <person name="Radhakrishnan R."/>
            <person name="Underwood A."/>
            <person name="Al-Shahib A."/>
        </authorList>
    </citation>
    <scope>NUCLEOTIDE SEQUENCE</scope>
    <source>
        <strain evidence="1">P19_London_7_VIM_2_05_10</strain>
    </source>
</reference>
<reference evidence="3 9" key="5">
    <citation type="submission" date="2018-07" db="EMBL/GenBank/DDBJ databases">
        <title>Mechanisms of high-level aminoglycoside resistance among Gram-negative pathogens in Brazil.</title>
        <authorList>
            <person name="Ballaben A.S."/>
            <person name="Darini A.L.C."/>
            <person name="Doi Y."/>
        </authorList>
    </citation>
    <scope>NUCLEOTIDE SEQUENCE [LARGE SCALE GENOMIC DNA]</scope>
    <source>
        <strain evidence="3 9">B2-305</strain>
    </source>
</reference>
<gene>
    <name evidence="4" type="ORF">ALP65_02022</name>
    <name evidence="2" type="ORF">CAZ10_02380</name>
    <name evidence="3" type="ORF">DT376_20465</name>
    <name evidence="5" type="ORF">IPC1295_07060</name>
    <name evidence="6" type="ORF">L4V69_33390</name>
    <name evidence="1" type="ORF">PAERUG_P19_London_7_VIM_2_05_10_02775</name>
</gene>
<reference evidence="6" key="8">
    <citation type="submission" date="2023-06" db="EMBL/GenBank/DDBJ databases">
        <authorList>
            <consortium name="Clinical and Environmental Microbiology Branch: Whole genome sequencing antimicrobial resistance pathogens in the healthcare setting"/>
        </authorList>
    </citation>
    <scope>NUCLEOTIDE SEQUENCE</scope>
    <source>
        <strain evidence="6">2021CK-01020</strain>
    </source>
</reference>
<reference evidence="4 10" key="6">
    <citation type="submission" date="2018-08" db="EMBL/GenBank/DDBJ databases">
        <title>Recombination of ecologically and evolutionarily significant loci maintains genetic cohesion in the Pseudomonas syringae species complex.</title>
        <authorList>
            <person name="Dillon M."/>
            <person name="Thakur S."/>
            <person name="Almeida R.N.D."/>
            <person name="Weir B.S."/>
            <person name="Guttman D.S."/>
        </authorList>
    </citation>
    <scope>NUCLEOTIDE SEQUENCE [LARGE SCALE GENOMIC DNA]</scope>
    <source>
        <strain evidence="4 10">ICMP 7846</strain>
    </source>
</reference>
<proteinExistence type="predicted"/>
<accession>A0A072ZJU4</accession>
<dbReference type="EMBL" id="CVVU01000198">
    <property type="protein sequence ID" value="CRO88962.1"/>
    <property type="molecule type" value="Genomic_DNA"/>
</dbReference>
<evidence type="ECO:0000313" key="11">
    <source>
        <dbReference type="Proteomes" id="UP000284767"/>
    </source>
</evidence>
<dbReference type="EMBL" id="QORE01000738">
    <property type="protein sequence ID" value="RCI73042.1"/>
    <property type="molecule type" value="Genomic_DNA"/>
</dbReference>
<dbReference type="Proteomes" id="UP001297540">
    <property type="component" value="Chromosome"/>
</dbReference>
<evidence type="ECO:0000313" key="9">
    <source>
        <dbReference type="Proteomes" id="UP000253594"/>
    </source>
</evidence>
<sequence>MNFENSVSPGVSAFVAKMRVRAAQSPGAILPGHGHPASLAWRVDPAGGRLEYRRLETQVEENPESGRRPMRG</sequence>
<evidence type="ECO:0000313" key="10">
    <source>
        <dbReference type="Proteomes" id="UP000270834"/>
    </source>
</evidence>
<dbReference type="Proteomes" id="UP000270834">
    <property type="component" value="Unassembled WGS sequence"/>
</dbReference>